<evidence type="ECO:0000256" key="4">
    <source>
        <dbReference type="SAM" id="MobiDB-lite"/>
    </source>
</evidence>
<feature type="region of interest" description="Disordered" evidence="4">
    <location>
        <begin position="175"/>
        <end position="214"/>
    </location>
</feature>
<dbReference type="AlphaFoldDB" id="A0A8D0P1K2"/>
<evidence type="ECO:0000256" key="3">
    <source>
        <dbReference type="ARBA" id="ARBA00023242"/>
    </source>
</evidence>
<dbReference type="InterPro" id="IPR002999">
    <property type="entry name" value="Tudor"/>
</dbReference>
<name>A0A8D0P1K2_PIG</name>
<evidence type="ECO:0000256" key="1">
    <source>
        <dbReference type="ARBA" id="ARBA00004123"/>
    </source>
</evidence>
<dbReference type="Gene3D" id="2.30.30.140">
    <property type="match status" value="1"/>
</dbReference>
<dbReference type="Ensembl" id="ENSSSCT00015067604.1">
    <property type="protein sequence ID" value="ENSSSCP00015027069.1"/>
    <property type="gene ID" value="ENSSSCG00015049613.1"/>
</dbReference>
<sequence>MENRGVDPGTRDSYGATSHLPNKGALAKAKNNFKDLMSKLTEGQYVLCRWTDGLYYLGKIKRVSSSKQSCLVTFEDNSKYWVLWKDIQHAGVPGEEPKCNICLGKTSGPLNEILICGKCGLERRRTEEGRHRQDSAGCEDGVVLPARGARVGLAAPHQSAAMLLLLRRAWRVRPRGDGAEPPGGRRGAGPQGGGAGGGGVAGCGAGPRTRGRNLPPDERWRCALWAVGVVVYFGGAVDETKYWRVVNSLTPSVQILPAP</sequence>
<organism evidence="6 7">
    <name type="scientific">Sus scrofa</name>
    <name type="common">Pig</name>
    <dbReference type="NCBI Taxonomy" id="9823"/>
    <lineage>
        <taxon>Eukaryota</taxon>
        <taxon>Metazoa</taxon>
        <taxon>Chordata</taxon>
        <taxon>Craniata</taxon>
        <taxon>Vertebrata</taxon>
        <taxon>Euteleostomi</taxon>
        <taxon>Mammalia</taxon>
        <taxon>Eutheria</taxon>
        <taxon>Laurasiatheria</taxon>
        <taxon>Artiodactyla</taxon>
        <taxon>Suina</taxon>
        <taxon>Suidae</taxon>
        <taxon>Sus</taxon>
    </lineage>
</organism>
<dbReference type="SUPFAM" id="SSF63748">
    <property type="entry name" value="Tudor/PWWP/MBT"/>
    <property type="match status" value="1"/>
</dbReference>
<protein>
    <submittedName>
        <fullName evidence="6">PHD finger protein 19</fullName>
    </submittedName>
</protein>
<feature type="compositionally biased region" description="Gly residues" evidence="4">
    <location>
        <begin position="184"/>
        <end position="205"/>
    </location>
</feature>
<evidence type="ECO:0000256" key="2">
    <source>
        <dbReference type="ARBA" id="ARBA00022737"/>
    </source>
</evidence>
<accession>A0A8D0P1K2</accession>
<keyword evidence="3" id="KW-0539">Nucleus</keyword>
<dbReference type="InterPro" id="IPR040477">
    <property type="entry name" value="KDM4-like_Tudor"/>
</dbReference>
<dbReference type="Proteomes" id="UP000694726">
    <property type="component" value="Unplaced"/>
</dbReference>
<dbReference type="SMART" id="SM00333">
    <property type="entry name" value="TUDOR"/>
    <property type="match status" value="1"/>
</dbReference>
<dbReference type="Gene3D" id="3.30.40.10">
    <property type="entry name" value="Zinc/RING finger domain, C3HC4 (zinc finger)"/>
    <property type="match status" value="1"/>
</dbReference>
<feature type="domain" description="Tudor" evidence="5">
    <location>
        <begin position="38"/>
        <end position="95"/>
    </location>
</feature>
<gene>
    <name evidence="6" type="primary">PHF19</name>
</gene>
<dbReference type="GO" id="GO:0005634">
    <property type="term" value="C:nucleus"/>
    <property type="evidence" value="ECO:0007669"/>
    <property type="project" value="UniProtKB-SubCell"/>
</dbReference>
<dbReference type="Pfam" id="PF18104">
    <property type="entry name" value="Tudor_2"/>
    <property type="match status" value="1"/>
</dbReference>
<reference evidence="6" key="1">
    <citation type="submission" date="2025-08" db="UniProtKB">
        <authorList>
            <consortium name="Ensembl"/>
        </authorList>
    </citation>
    <scope>IDENTIFICATION</scope>
</reference>
<comment type="subcellular location">
    <subcellularLocation>
        <location evidence="1">Nucleus</location>
    </subcellularLocation>
</comment>
<dbReference type="FunFam" id="2.30.30.140:FF:000014">
    <property type="entry name" value="Metal-response element-binding transcription factor 2"/>
    <property type="match status" value="1"/>
</dbReference>
<dbReference type="InterPro" id="IPR047400">
    <property type="entry name" value="Tudor_PHF19"/>
</dbReference>
<evidence type="ECO:0000313" key="6">
    <source>
        <dbReference type="Ensembl" id="ENSSSCP00015027069.1"/>
    </source>
</evidence>
<dbReference type="InterPro" id="IPR013083">
    <property type="entry name" value="Znf_RING/FYVE/PHD"/>
</dbReference>
<evidence type="ECO:0000313" key="7">
    <source>
        <dbReference type="Proteomes" id="UP000694726"/>
    </source>
</evidence>
<dbReference type="PANTHER" id="PTHR12628:SF6">
    <property type="entry name" value="PHD FINGER PROTEIN 19"/>
    <property type="match status" value="1"/>
</dbReference>
<proteinExistence type="predicted"/>
<dbReference type="PANTHER" id="PTHR12628">
    <property type="entry name" value="POLYCOMB-LIKE TRANSCRIPTION FACTOR"/>
    <property type="match status" value="1"/>
</dbReference>
<dbReference type="CDD" id="cd20451">
    <property type="entry name" value="Tudor_PHF19"/>
    <property type="match status" value="1"/>
</dbReference>
<keyword evidence="2" id="KW-0677">Repeat</keyword>
<evidence type="ECO:0000259" key="5">
    <source>
        <dbReference type="SMART" id="SM00333"/>
    </source>
</evidence>